<keyword evidence="2" id="KW-1185">Reference proteome</keyword>
<dbReference type="AlphaFoldDB" id="A0A844GDE9"/>
<dbReference type="EMBL" id="WLYX01000001">
    <property type="protein sequence ID" value="MTD33679.1"/>
    <property type="molecule type" value="Genomic_DNA"/>
</dbReference>
<reference evidence="1 2" key="1">
    <citation type="submission" date="2019-11" db="EMBL/GenBank/DDBJ databases">
        <title>Draft genome sequence of Paludibacterium sp. dN18-1.</title>
        <authorList>
            <person name="Im W.-T."/>
        </authorList>
    </citation>
    <scope>NUCLEOTIDE SEQUENCE [LARGE SCALE GENOMIC DNA]</scope>
    <source>
        <strain evidence="2">dN 18-1</strain>
    </source>
</reference>
<evidence type="ECO:0000313" key="1">
    <source>
        <dbReference type="EMBL" id="MTD33679.1"/>
    </source>
</evidence>
<protein>
    <submittedName>
        <fullName evidence="1">Uncharacterized protein</fullName>
    </submittedName>
</protein>
<accession>A0A844GDE9</accession>
<dbReference type="RefSeq" id="WP_230370756.1">
    <property type="nucleotide sequence ID" value="NZ_WLYX01000001.1"/>
</dbReference>
<sequence>MPDMATGAVPDVSMTIPAGSRVYMPLFSYDVQRPVNTAPACLPYLIRGGEWVPVMGSSPPLCNPDGTSFTLPTIDDTTTATALILLCYQTKASYVVLQSTLLGGEMPWFDLPPGYTGDGSGGVPQ</sequence>
<comment type="caution">
    <text evidence="1">The sequence shown here is derived from an EMBL/GenBank/DDBJ whole genome shotgun (WGS) entry which is preliminary data.</text>
</comment>
<name>A0A844GDE9_9NEIS</name>
<proteinExistence type="predicted"/>
<organism evidence="1 2">
    <name type="scientific">Paludibacterium denitrificans</name>
    <dbReference type="NCBI Taxonomy" id="2675226"/>
    <lineage>
        <taxon>Bacteria</taxon>
        <taxon>Pseudomonadati</taxon>
        <taxon>Pseudomonadota</taxon>
        <taxon>Betaproteobacteria</taxon>
        <taxon>Neisseriales</taxon>
        <taxon>Chromobacteriaceae</taxon>
        <taxon>Paludibacterium</taxon>
    </lineage>
</organism>
<gene>
    <name evidence="1" type="ORF">GKE73_13520</name>
</gene>
<evidence type="ECO:0000313" key="2">
    <source>
        <dbReference type="Proteomes" id="UP000446658"/>
    </source>
</evidence>
<dbReference type="Proteomes" id="UP000446658">
    <property type="component" value="Unassembled WGS sequence"/>
</dbReference>